<dbReference type="GO" id="GO:0005737">
    <property type="term" value="C:cytoplasm"/>
    <property type="evidence" value="ECO:0007669"/>
    <property type="project" value="UniProtKB-SubCell"/>
</dbReference>
<evidence type="ECO:0000313" key="16">
    <source>
        <dbReference type="RefSeq" id="XP_018332039.1"/>
    </source>
</evidence>
<dbReference type="PROSITE" id="PS52035">
    <property type="entry name" value="PEPTIDASE_M14"/>
    <property type="match status" value="1"/>
</dbReference>
<feature type="domain" description="Peptidase M14" evidence="14">
    <location>
        <begin position="154"/>
        <end position="556"/>
    </location>
</feature>
<dbReference type="GO" id="GO:0008270">
    <property type="term" value="F:zinc ion binding"/>
    <property type="evidence" value="ECO:0007669"/>
    <property type="project" value="InterPro"/>
</dbReference>
<dbReference type="GeneID" id="108741667"/>
<evidence type="ECO:0000256" key="1">
    <source>
        <dbReference type="ARBA" id="ARBA00001947"/>
    </source>
</evidence>
<dbReference type="OrthoDB" id="10253041at2759"/>
<protein>
    <recommendedName>
        <fullName evidence="11">tubulin-glutamate carboxypeptidase</fullName>
        <ecNumber evidence="11">3.4.17.24</ecNumber>
    </recommendedName>
</protein>
<keyword evidence="8" id="KW-0862">Zinc</keyword>
<dbReference type="EC" id="3.4.17.24" evidence="11"/>
<keyword evidence="5" id="KW-0645">Protease</keyword>
<dbReference type="InParanoid" id="A0A1W4X7M2"/>
<dbReference type="SUPFAM" id="SSF53187">
    <property type="entry name" value="Zn-dependent exopeptidases"/>
    <property type="match status" value="1"/>
</dbReference>
<dbReference type="KEGG" id="apln:108741667"/>
<dbReference type="Proteomes" id="UP000192223">
    <property type="component" value="Unplaced"/>
</dbReference>
<dbReference type="Gene3D" id="3.40.630.10">
    <property type="entry name" value="Zn peptidases"/>
    <property type="match status" value="2"/>
</dbReference>
<sequence length="852" mass="96724">MGEFVCEGFEFFGNFDSANIAKVEFVPPNENTVASTANSARQKHVEQPDIEFNIWTKPDCCGTEFENAYRTWFHFGMKANTPSSVLVKINMVDINKQQKMYGQGMCPVYKVIPGKANWERIHDKPIYNNDDRSLSFKYKTPENPESITYFAFTYPFSYNDIQNSLRTIDAKYLSASGHNDDIYYYRECLCYSLEGRKVDLLTITSYYNISKERETRLKHLFPETHLVRPFKFTGKPIIFISARVHPGETPASFTFNGFLGLLLSREDPVAVTLRRCYVFKLIPCLNPDGVARGHYRTDTRGVNLNRMYLNCSMEFSPSIYAARALIRYYHYGVEKDDATLRACMCQAGGNREMGKSSSQASLSEGEVEDAGSRKFFCCDAIKNCCTKCGTPLDNTSMAMGDSIEQGDQNANVSGLFLYIDMHGHASKKGIFMYGNHFESIDKKVECMLLPKLMSINNYNFHFTACNFTERNMYIKDKFDGLSKEGSGRVAVYKLTGLVKSYTLECNYNTGRLVNVLPAMIRENPKAHGFVNAPPKYTPHIFEEVGRALGTSILDLTGQNPMTRLPNSEFRSIMGLQEWLYLHCAGELGDPRAVSRWRVRQMTSLHSQARNNIRVFKARPNNPKATIKRIVSKKPLRPTSVPPNRKENVDTNEPSSSSTSILKSKNRNKLLNTVVRTKLFRKDSKSAPSTSSIAAQTVAKVARNHIARNMENTKCLLKNRLRLDSAPKTDESSRTSPDRIKLHEIHFIKDEEGKKMIAKYKPAEEQQPMMNDSLVVAWEANSNQPHVFSQKSTNLKILPPLPEPGTTAKKGTFRVHNFSRVIATKKKNMFKNASDVNIRRDKVKKRKSKTSMG</sequence>
<evidence type="ECO:0000256" key="7">
    <source>
        <dbReference type="ARBA" id="ARBA00022801"/>
    </source>
</evidence>
<gene>
    <name evidence="16" type="primary">LOC108741667</name>
</gene>
<evidence type="ECO:0000259" key="14">
    <source>
        <dbReference type="PROSITE" id="PS52035"/>
    </source>
</evidence>
<dbReference type="AlphaFoldDB" id="A0A1W4X7M2"/>
<keyword evidence="15" id="KW-1185">Reference proteome</keyword>
<dbReference type="InterPro" id="IPR000834">
    <property type="entry name" value="Peptidase_M14"/>
</dbReference>
<comment type="catalytic activity">
    <reaction evidence="10">
        <text>C-terminal L-alpha-aminoacyl-L-glutamyl-L-glutamyl-[tubulin] + H2O = C-terminal L-alpha-aminoacyl-L-glutamyl-[tubulin] + L-glutamate</text>
        <dbReference type="Rhea" id="RHEA:63792"/>
        <dbReference type="Rhea" id="RHEA-COMP:16435"/>
        <dbReference type="Rhea" id="RHEA-COMP:16436"/>
        <dbReference type="ChEBI" id="CHEBI:15377"/>
        <dbReference type="ChEBI" id="CHEBI:29985"/>
        <dbReference type="ChEBI" id="CHEBI:149555"/>
        <dbReference type="ChEBI" id="CHEBI:149556"/>
        <dbReference type="EC" id="3.4.17.24"/>
    </reaction>
    <physiologicalReaction direction="left-to-right" evidence="10">
        <dbReference type="Rhea" id="RHEA:63793"/>
    </physiologicalReaction>
</comment>
<evidence type="ECO:0000313" key="15">
    <source>
        <dbReference type="Proteomes" id="UP000192223"/>
    </source>
</evidence>
<dbReference type="InterPro" id="IPR034286">
    <property type="entry name" value="M14_AGBL5-like"/>
</dbReference>
<evidence type="ECO:0000256" key="6">
    <source>
        <dbReference type="ARBA" id="ARBA00022723"/>
    </source>
</evidence>
<dbReference type="GO" id="GO:0004181">
    <property type="term" value="F:metallocarboxypeptidase activity"/>
    <property type="evidence" value="ECO:0007669"/>
    <property type="project" value="InterPro"/>
</dbReference>
<dbReference type="GO" id="GO:0006508">
    <property type="term" value="P:proteolysis"/>
    <property type="evidence" value="ECO:0007669"/>
    <property type="project" value="UniProtKB-KW"/>
</dbReference>
<keyword evidence="7" id="KW-0378">Hydrolase</keyword>
<evidence type="ECO:0000256" key="9">
    <source>
        <dbReference type="ARBA" id="ARBA00023049"/>
    </source>
</evidence>
<evidence type="ECO:0000256" key="10">
    <source>
        <dbReference type="ARBA" id="ARBA00024524"/>
    </source>
</evidence>
<feature type="region of interest" description="Disordered" evidence="13">
    <location>
        <begin position="630"/>
        <end position="666"/>
    </location>
</feature>
<dbReference type="CDD" id="cd06236">
    <property type="entry name" value="M14_AGBL5_like"/>
    <property type="match status" value="1"/>
</dbReference>
<dbReference type="InterPro" id="IPR050821">
    <property type="entry name" value="Cytosolic_carboxypeptidase"/>
</dbReference>
<keyword evidence="4" id="KW-0963">Cytoplasm</keyword>
<organism evidence="15 16">
    <name type="scientific">Agrilus planipennis</name>
    <name type="common">Emerald ash borer</name>
    <name type="synonym">Agrilus marcopoli</name>
    <dbReference type="NCBI Taxonomy" id="224129"/>
    <lineage>
        <taxon>Eukaryota</taxon>
        <taxon>Metazoa</taxon>
        <taxon>Ecdysozoa</taxon>
        <taxon>Arthropoda</taxon>
        <taxon>Hexapoda</taxon>
        <taxon>Insecta</taxon>
        <taxon>Pterygota</taxon>
        <taxon>Neoptera</taxon>
        <taxon>Endopterygota</taxon>
        <taxon>Coleoptera</taxon>
        <taxon>Polyphaga</taxon>
        <taxon>Elateriformia</taxon>
        <taxon>Buprestoidea</taxon>
        <taxon>Buprestidae</taxon>
        <taxon>Agrilinae</taxon>
        <taxon>Agrilus</taxon>
    </lineage>
</organism>
<evidence type="ECO:0000256" key="3">
    <source>
        <dbReference type="ARBA" id="ARBA00005988"/>
    </source>
</evidence>
<evidence type="ECO:0000256" key="8">
    <source>
        <dbReference type="ARBA" id="ARBA00022833"/>
    </source>
</evidence>
<dbReference type="PANTHER" id="PTHR12756:SF12">
    <property type="entry name" value="CYTOSOLIC CARBOXYPEPTIDASE-LIKE PROTEIN 5"/>
    <property type="match status" value="1"/>
</dbReference>
<evidence type="ECO:0000256" key="13">
    <source>
        <dbReference type="SAM" id="MobiDB-lite"/>
    </source>
</evidence>
<comment type="subcellular location">
    <subcellularLocation>
        <location evidence="2">Cytoplasm</location>
    </subcellularLocation>
</comment>
<accession>A0A1W4X7M2</accession>
<keyword evidence="6" id="KW-0479">Metal-binding</keyword>
<proteinExistence type="inferred from homology"/>
<evidence type="ECO:0000256" key="4">
    <source>
        <dbReference type="ARBA" id="ARBA00022490"/>
    </source>
</evidence>
<reference evidence="16" key="1">
    <citation type="submission" date="2025-08" db="UniProtKB">
        <authorList>
            <consortium name="RefSeq"/>
        </authorList>
    </citation>
    <scope>IDENTIFICATION</scope>
    <source>
        <tissue evidence="16">Entire body</tissue>
    </source>
</reference>
<evidence type="ECO:0000256" key="2">
    <source>
        <dbReference type="ARBA" id="ARBA00004496"/>
    </source>
</evidence>
<evidence type="ECO:0000256" key="12">
    <source>
        <dbReference type="PROSITE-ProRule" id="PRU01379"/>
    </source>
</evidence>
<dbReference type="Gene3D" id="2.60.40.3120">
    <property type="match status" value="1"/>
</dbReference>
<evidence type="ECO:0000256" key="5">
    <source>
        <dbReference type="ARBA" id="ARBA00022670"/>
    </source>
</evidence>
<evidence type="ECO:0000256" key="11">
    <source>
        <dbReference type="ARBA" id="ARBA00026108"/>
    </source>
</evidence>
<dbReference type="Pfam" id="PF00246">
    <property type="entry name" value="Peptidase_M14"/>
    <property type="match status" value="1"/>
</dbReference>
<keyword evidence="9" id="KW-0482">Metalloprotease</keyword>
<dbReference type="STRING" id="224129.A0A1W4X7M2"/>
<comment type="cofactor">
    <cofactor evidence="1">
        <name>Zn(2+)</name>
        <dbReference type="ChEBI" id="CHEBI:29105"/>
    </cofactor>
</comment>
<name>A0A1W4X7M2_AGRPL</name>
<comment type="similarity">
    <text evidence="3 12">Belongs to the peptidase M14 family.</text>
</comment>
<dbReference type="PANTHER" id="PTHR12756">
    <property type="entry name" value="CYTOSOLIC CARBOXYPEPTIDASE"/>
    <property type="match status" value="1"/>
</dbReference>
<dbReference type="RefSeq" id="XP_018332039.1">
    <property type="nucleotide sequence ID" value="XM_018476537.1"/>
</dbReference>
<feature type="active site" description="Proton donor/acceptor" evidence="12">
    <location>
        <position position="504"/>
    </location>
</feature>